<keyword evidence="2" id="KW-1003">Cell membrane</keyword>
<dbReference type="SMART" id="SM01079">
    <property type="entry name" value="CHASE"/>
    <property type="match status" value="1"/>
</dbReference>
<keyword evidence="4 7" id="KW-1133">Transmembrane helix</keyword>
<feature type="domain" description="PAS" evidence="8">
    <location>
        <begin position="558"/>
        <end position="601"/>
    </location>
</feature>
<dbReference type="CDD" id="cd01948">
    <property type="entry name" value="EAL"/>
    <property type="match status" value="1"/>
</dbReference>
<reference evidence="12 13" key="1">
    <citation type="submission" date="2016-10" db="EMBL/GenBank/DDBJ databases">
        <title>Alkaliphiles isolated from bioreactors.</title>
        <authorList>
            <person name="Salah Z."/>
            <person name="Rout S.P."/>
            <person name="Humphreys P.N."/>
        </authorList>
    </citation>
    <scope>NUCLEOTIDE SEQUENCE [LARGE SCALE GENOMIC DNA]</scope>
    <source>
        <strain evidence="12 13">ZS02</strain>
    </source>
</reference>
<feature type="transmembrane region" description="Helical" evidence="7">
    <location>
        <begin position="80"/>
        <end position="104"/>
    </location>
</feature>
<dbReference type="PANTHER" id="PTHR44757">
    <property type="entry name" value="DIGUANYLATE CYCLASE DGCP"/>
    <property type="match status" value="1"/>
</dbReference>
<feature type="domain" description="EAL" evidence="10">
    <location>
        <begin position="829"/>
        <end position="1081"/>
    </location>
</feature>
<dbReference type="PROSITE" id="PS50839">
    <property type="entry name" value="CHASE"/>
    <property type="match status" value="1"/>
</dbReference>
<evidence type="ECO:0000256" key="6">
    <source>
        <dbReference type="ARBA" id="ARBA00051114"/>
    </source>
</evidence>
<dbReference type="NCBIfam" id="TIGR00254">
    <property type="entry name" value="GGDEF"/>
    <property type="match status" value="1"/>
</dbReference>
<evidence type="ECO:0000256" key="2">
    <source>
        <dbReference type="ARBA" id="ARBA00022475"/>
    </source>
</evidence>
<organism evidence="12 13">
    <name type="scientific">Azonexus hydrophilus</name>
    <dbReference type="NCBI Taxonomy" id="418702"/>
    <lineage>
        <taxon>Bacteria</taxon>
        <taxon>Pseudomonadati</taxon>
        <taxon>Pseudomonadota</taxon>
        <taxon>Betaproteobacteria</taxon>
        <taxon>Rhodocyclales</taxon>
        <taxon>Azonexaceae</taxon>
        <taxon>Azonexus</taxon>
    </lineage>
</organism>
<dbReference type="OrthoDB" id="9813903at2"/>
<dbReference type="GO" id="GO:0005886">
    <property type="term" value="C:plasma membrane"/>
    <property type="evidence" value="ECO:0007669"/>
    <property type="project" value="UniProtKB-SubCell"/>
</dbReference>
<dbReference type="Pfam" id="PF03924">
    <property type="entry name" value="CHASE"/>
    <property type="match status" value="1"/>
</dbReference>
<accession>A0A1R1I7P4</accession>
<name>A0A1R1I7P4_9RHOO</name>
<dbReference type="Gene3D" id="3.30.450.20">
    <property type="entry name" value="PAS domain"/>
    <property type="match status" value="1"/>
</dbReference>
<evidence type="ECO:0000259" key="10">
    <source>
        <dbReference type="PROSITE" id="PS50883"/>
    </source>
</evidence>
<dbReference type="Pfam" id="PF00990">
    <property type="entry name" value="GGDEF"/>
    <property type="match status" value="1"/>
</dbReference>
<keyword evidence="3 7" id="KW-0812">Transmembrane</keyword>
<dbReference type="InterPro" id="IPR006189">
    <property type="entry name" value="CHASE_dom"/>
</dbReference>
<dbReference type="SUPFAM" id="SSF141868">
    <property type="entry name" value="EAL domain-like"/>
    <property type="match status" value="1"/>
</dbReference>
<feature type="domain" description="GGDEF" evidence="11">
    <location>
        <begin position="687"/>
        <end position="820"/>
    </location>
</feature>
<dbReference type="SMART" id="SM00267">
    <property type="entry name" value="GGDEF"/>
    <property type="match status" value="1"/>
</dbReference>
<dbReference type="InterPro" id="IPR035965">
    <property type="entry name" value="PAS-like_dom_sf"/>
</dbReference>
<gene>
    <name evidence="12" type="ORF">BJN45_05360</name>
</gene>
<dbReference type="GO" id="GO:0007165">
    <property type="term" value="P:signal transduction"/>
    <property type="evidence" value="ECO:0007669"/>
    <property type="project" value="UniProtKB-ARBA"/>
</dbReference>
<evidence type="ECO:0000313" key="13">
    <source>
        <dbReference type="Proteomes" id="UP000187526"/>
    </source>
</evidence>
<dbReference type="InterPro" id="IPR001633">
    <property type="entry name" value="EAL_dom"/>
</dbReference>
<dbReference type="CDD" id="cd01949">
    <property type="entry name" value="GGDEF"/>
    <property type="match status" value="1"/>
</dbReference>
<dbReference type="SUPFAM" id="SSF55785">
    <property type="entry name" value="PYP-like sensor domain (PAS domain)"/>
    <property type="match status" value="1"/>
</dbReference>
<evidence type="ECO:0000313" key="12">
    <source>
        <dbReference type="EMBL" id="OMG54650.1"/>
    </source>
</evidence>
<dbReference type="GO" id="GO:0071111">
    <property type="term" value="F:cyclic-guanylate-specific phosphodiesterase activity"/>
    <property type="evidence" value="ECO:0007669"/>
    <property type="project" value="UniProtKB-EC"/>
</dbReference>
<evidence type="ECO:0000256" key="5">
    <source>
        <dbReference type="ARBA" id="ARBA00023136"/>
    </source>
</evidence>
<dbReference type="EMBL" id="MTHD01000002">
    <property type="protein sequence ID" value="OMG54650.1"/>
    <property type="molecule type" value="Genomic_DNA"/>
</dbReference>
<comment type="subcellular location">
    <subcellularLocation>
        <location evidence="1">Cell membrane</location>
        <topology evidence="1">Multi-pass membrane protein</topology>
    </subcellularLocation>
</comment>
<dbReference type="STRING" id="418702.BJN45_05360"/>
<evidence type="ECO:0000259" key="8">
    <source>
        <dbReference type="PROSITE" id="PS50112"/>
    </source>
</evidence>
<comment type="catalytic activity">
    <reaction evidence="6">
        <text>3',3'-c-di-GMP + H2O = 5'-phosphoguanylyl(3'-&gt;5')guanosine + H(+)</text>
        <dbReference type="Rhea" id="RHEA:24902"/>
        <dbReference type="ChEBI" id="CHEBI:15377"/>
        <dbReference type="ChEBI" id="CHEBI:15378"/>
        <dbReference type="ChEBI" id="CHEBI:58754"/>
        <dbReference type="ChEBI" id="CHEBI:58805"/>
        <dbReference type="EC" id="3.1.4.52"/>
    </reaction>
    <physiologicalReaction direction="left-to-right" evidence="6">
        <dbReference type="Rhea" id="RHEA:24903"/>
    </physiologicalReaction>
</comment>
<keyword evidence="5 7" id="KW-0472">Membrane</keyword>
<dbReference type="Gene3D" id="3.30.70.270">
    <property type="match status" value="1"/>
</dbReference>
<dbReference type="AlphaFoldDB" id="A0A1R1I7P4"/>
<dbReference type="Proteomes" id="UP000187526">
    <property type="component" value="Unassembled WGS sequence"/>
</dbReference>
<protein>
    <submittedName>
        <fullName evidence="12">Diguanylate cyclase</fullName>
    </submittedName>
</protein>
<dbReference type="PROSITE" id="PS50112">
    <property type="entry name" value="PAS"/>
    <property type="match status" value="1"/>
</dbReference>
<dbReference type="SUPFAM" id="SSF55073">
    <property type="entry name" value="Nucleotide cyclase"/>
    <property type="match status" value="1"/>
</dbReference>
<comment type="caution">
    <text evidence="12">The sequence shown here is derived from an EMBL/GenBank/DDBJ whole genome shotgun (WGS) entry which is preliminary data.</text>
</comment>
<dbReference type="Gene3D" id="3.30.450.350">
    <property type="entry name" value="CHASE domain"/>
    <property type="match status" value="1"/>
</dbReference>
<feature type="transmembrane region" description="Helical" evidence="7">
    <location>
        <begin position="116"/>
        <end position="145"/>
    </location>
</feature>
<feature type="transmembrane region" description="Helical" evidence="7">
    <location>
        <begin position="479"/>
        <end position="501"/>
    </location>
</feature>
<evidence type="ECO:0000256" key="3">
    <source>
        <dbReference type="ARBA" id="ARBA00022692"/>
    </source>
</evidence>
<dbReference type="InterPro" id="IPR000160">
    <property type="entry name" value="GGDEF_dom"/>
</dbReference>
<dbReference type="InterPro" id="IPR043128">
    <property type="entry name" value="Rev_trsase/Diguanyl_cyclase"/>
</dbReference>
<dbReference type="Gene3D" id="3.20.20.450">
    <property type="entry name" value="EAL domain"/>
    <property type="match status" value="1"/>
</dbReference>
<feature type="domain" description="CHASE" evidence="9">
    <location>
        <begin position="251"/>
        <end position="413"/>
    </location>
</feature>
<dbReference type="InterPro" id="IPR007895">
    <property type="entry name" value="MASE1"/>
</dbReference>
<dbReference type="FunFam" id="3.30.70.270:FF:000001">
    <property type="entry name" value="Diguanylate cyclase domain protein"/>
    <property type="match status" value="1"/>
</dbReference>
<dbReference type="PANTHER" id="PTHR44757:SF2">
    <property type="entry name" value="BIOFILM ARCHITECTURE MAINTENANCE PROTEIN MBAA"/>
    <property type="match status" value="1"/>
</dbReference>
<evidence type="ECO:0000256" key="7">
    <source>
        <dbReference type="SAM" id="Phobius"/>
    </source>
</evidence>
<feature type="transmembrane region" description="Helical" evidence="7">
    <location>
        <begin position="188"/>
        <end position="208"/>
    </location>
</feature>
<dbReference type="PROSITE" id="PS50883">
    <property type="entry name" value="EAL"/>
    <property type="match status" value="1"/>
</dbReference>
<feature type="transmembrane region" description="Helical" evidence="7">
    <location>
        <begin position="7"/>
        <end position="25"/>
    </location>
</feature>
<dbReference type="GO" id="GO:0071732">
    <property type="term" value="P:cellular response to nitric oxide"/>
    <property type="evidence" value="ECO:0007669"/>
    <property type="project" value="UniProtKB-ARBA"/>
</dbReference>
<proteinExistence type="predicted"/>
<dbReference type="InterPro" id="IPR035919">
    <property type="entry name" value="EAL_sf"/>
</dbReference>
<dbReference type="PROSITE" id="PS50887">
    <property type="entry name" value="GGDEF"/>
    <property type="match status" value="1"/>
</dbReference>
<evidence type="ECO:0000256" key="1">
    <source>
        <dbReference type="ARBA" id="ARBA00004651"/>
    </source>
</evidence>
<dbReference type="Pfam" id="PF05231">
    <property type="entry name" value="MASE1"/>
    <property type="match status" value="1"/>
</dbReference>
<dbReference type="InterPro" id="IPR029787">
    <property type="entry name" value="Nucleotide_cyclase"/>
</dbReference>
<dbReference type="Pfam" id="PF00563">
    <property type="entry name" value="EAL"/>
    <property type="match status" value="1"/>
</dbReference>
<dbReference type="RefSeq" id="WP_076092892.1">
    <property type="nucleotide sequence ID" value="NZ_MTHD01000002.1"/>
</dbReference>
<dbReference type="SMART" id="SM00052">
    <property type="entry name" value="EAL"/>
    <property type="match status" value="1"/>
</dbReference>
<feature type="transmembrane region" description="Helical" evidence="7">
    <location>
        <begin position="157"/>
        <end position="176"/>
    </location>
</feature>
<dbReference type="InterPro" id="IPR000014">
    <property type="entry name" value="PAS"/>
</dbReference>
<keyword evidence="13" id="KW-1185">Reference proteome</keyword>
<sequence>MSAFLRGNLLLALIYALTGWLALQIAVPPGYAAPLFPPAGVALAAMLVYGRRSLPGIFAGALVVQALAAMQSGVDSTRWLMLLVPSLGATVQAWFSYFLACRLLGRDNPMDSHDSIVRFVLVVAPVGSLISPSAGTLSLLLMGAVSGSDAAFTWMNWWAGDTLGVLIMVPLLMVFFGMPAAEWRSRRLTVTVPMLIALGVLAATFMQVSHWEERRLQTQLNRDAEHVASLVRKRFDAQLDQMLALERLATVHPALDAQVWHEFVTPLLARYPGTQNFGWSPLVADSDRAAFEAAVRANGMADFSILGRDPAGRTFVADARPEYLPILHVEPLAANRSVIGLDPLFLEQTAQAALRTRETRLPIASRSIRLVQEEGEQRGVVIYHAVFAGMPLRQIGMVSGVFRMDDVLISALSGETRDGLAVCLVDDDGLQRLFGPADCEAADWQDRRLHWQEPLGFAGRHWQLKIAATDEYMSILRSWGVWLTLAVGLLSTAVLGAFLLLTSGRARRIERLVEERTWQLADAGRKLVEQQEELLQAQRIARLGSWEKLPDALACHCSDELRSIMGLGRETVVSLPDLVERVHPDDRTALRNALEQLAAEPGQVALDCRLDEDGPIPGMLHFRIESDPCAGGGLRIRGTAQDVTAARAAEEHIAFLAHYDVLTGLPNRTQWNERAHLELRNATRLAERLAVLFIDLDHFKAVNDSLGHPVGDQLLSGVARRFNLCLRENDFLARLGGDEFVVLLPALEHPEDAALVARKLIGALQAPMLIEGHELTVSASIGIAVFPGDGDDVSALLKHADVAMYCAKDQGRNTYHYFKPEMDVHALERLMLENALRRAIERNELVLHYQPQVAAGDGRVLGCEALVRWQHPELGMLQPVQFIAVAEESGLIIPLGDWVLATACRQLAGWQAAGRELVMAVNISALQFCQATFVDTVRRILDETGADPKRLELELTESALMQPTPEVLARMNALCELGIRLALDDFGTGYSSLSYLKRLPICRLKLDRSFVKDVPDDLEDVAIAMATLSLARDLGMDVVAEGVENETQRQFLAERGCPVMQGYLFSRPLAADALAQWIDAR</sequence>
<evidence type="ECO:0000256" key="4">
    <source>
        <dbReference type="ARBA" id="ARBA00022989"/>
    </source>
</evidence>
<evidence type="ECO:0000259" key="9">
    <source>
        <dbReference type="PROSITE" id="PS50839"/>
    </source>
</evidence>
<dbReference type="InterPro" id="IPR052155">
    <property type="entry name" value="Biofilm_reg_signaling"/>
</dbReference>
<dbReference type="FunFam" id="3.20.20.450:FF:000001">
    <property type="entry name" value="Cyclic di-GMP phosphodiesterase yahA"/>
    <property type="match status" value="1"/>
</dbReference>
<evidence type="ECO:0000259" key="11">
    <source>
        <dbReference type="PROSITE" id="PS50887"/>
    </source>
</evidence>
<dbReference type="InterPro" id="IPR042240">
    <property type="entry name" value="CHASE_sf"/>
</dbReference>